<evidence type="ECO:0000256" key="3">
    <source>
        <dbReference type="ARBA" id="ARBA00012438"/>
    </source>
</evidence>
<dbReference type="InterPro" id="IPR050956">
    <property type="entry name" value="2C_system_His_kinase"/>
</dbReference>
<protein>
    <recommendedName>
        <fullName evidence="3">histidine kinase</fullName>
        <ecNumber evidence="3">2.7.13.3</ecNumber>
    </recommendedName>
</protein>
<feature type="region of interest" description="Disordered" evidence="8">
    <location>
        <begin position="881"/>
        <end position="933"/>
    </location>
</feature>
<dbReference type="InterPro" id="IPR005467">
    <property type="entry name" value="His_kinase_dom"/>
</dbReference>
<keyword evidence="9" id="KW-0812">Transmembrane</keyword>
<evidence type="ECO:0000259" key="11">
    <source>
        <dbReference type="PROSITE" id="PS50109"/>
    </source>
</evidence>
<evidence type="ECO:0000256" key="2">
    <source>
        <dbReference type="ARBA" id="ARBA00004477"/>
    </source>
</evidence>
<feature type="compositionally biased region" description="Low complexity" evidence="8">
    <location>
        <begin position="700"/>
        <end position="711"/>
    </location>
</feature>
<dbReference type="CDD" id="cd17546">
    <property type="entry name" value="REC_hyHK_CKI1_RcsC-like"/>
    <property type="match status" value="1"/>
</dbReference>
<feature type="chain" id="PRO_5014970890" description="histidine kinase" evidence="10">
    <location>
        <begin position="19"/>
        <end position="1071"/>
    </location>
</feature>
<dbReference type="SMART" id="SM00387">
    <property type="entry name" value="HATPase_c"/>
    <property type="match status" value="1"/>
</dbReference>
<evidence type="ECO:0000313" key="13">
    <source>
        <dbReference type="EMBL" id="SPD26593.1"/>
    </source>
</evidence>
<proteinExistence type="predicted"/>
<feature type="compositionally biased region" description="Polar residues" evidence="8">
    <location>
        <begin position="666"/>
        <end position="678"/>
    </location>
</feature>
<dbReference type="SUPFAM" id="SSF52172">
    <property type="entry name" value="CheY-like"/>
    <property type="match status" value="1"/>
</dbReference>
<dbReference type="InterPro" id="IPR011006">
    <property type="entry name" value="CheY-like_superfamily"/>
</dbReference>
<dbReference type="InterPro" id="IPR001789">
    <property type="entry name" value="Sig_transdc_resp-reg_receiver"/>
</dbReference>
<accession>A0A2N9IR50</accession>
<evidence type="ECO:0000256" key="4">
    <source>
        <dbReference type="ARBA" id="ARBA00022553"/>
    </source>
</evidence>
<comment type="subcellular location">
    <subcellularLocation>
        <location evidence="2">Endoplasmic reticulum membrane</location>
        <topology evidence="2">Multi-pass membrane protein</topology>
    </subcellularLocation>
</comment>
<dbReference type="Gene3D" id="3.40.50.2300">
    <property type="match status" value="1"/>
</dbReference>
<evidence type="ECO:0000259" key="12">
    <source>
        <dbReference type="PROSITE" id="PS50110"/>
    </source>
</evidence>
<feature type="modified residue" description="4-aspartylphosphate" evidence="7">
    <location>
        <position position="1000"/>
    </location>
</feature>
<dbReference type="PANTHER" id="PTHR43719">
    <property type="entry name" value="TWO-COMPONENT HISTIDINE KINASE"/>
    <property type="match status" value="1"/>
</dbReference>
<evidence type="ECO:0000256" key="10">
    <source>
        <dbReference type="SAM" id="SignalP"/>
    </source>
</evidence>
<keyword evidence="5" id="KW-0256">Endoplasmic reticulum</keyword>
<dbReference type="InterPro" id="IPR004358">
    <property type="entry name" value="Sig_transdc_His_kin-like_C"/>
</dbReference>
<dbReference type="SUPFAM" id="SSF47384">
    <property type="entry name" value="Homodimeric domain of signal transducing histidine kinase"/>
    <property type="match status" value="1"/>
</dbReference>
<dbReference type="Pfam" id="PF00072">
    <property type="entry name" value="Response_reg"/>
    <property type="match status" value="1"/>
</dbReference>
<dbReference type="PRINTS" id="PR00344">
    <property type="entry name" value="BCTRLSENSOR"/>
</dbReference>
<evidence type="ECO:0000256" key="6">
    <source>
        <dbReference type="ARBA" id="ARBA00023170"/>
    </source>
</evidence>
<keyword evidence="6" id="KW-0675">Receptor</keyword>
<keyword evidence="10" id="KW-0732">Signal</keyword>
<dbReference type="Gene3D" id="3.30.565.10">
    <property type="entry name" value="Histidine kinase-like ATPase, C-terminal domain"/>
    <property type="match status" value="1"/>
</dbReference>
<dbReference type="InterPro" id="IPR036097">
    <property type="entry name" value="HisK_dim/P_sf"/>
</dbReference>
<dbReference type="Pfam" id="PF00512">
    <property type="entry name" value="HisKA"/>
    <property type="match status" value="1"/>
</dbReference>
<dbReference type="InterPro" id="IPR003594">
    <property type="entry name" value="HATPase_dom"/>
</dbReference>
<keyword evidence="9" id="KW-0472">Membrane</keyword>
<dbReference type="SMART" id="SM00388">
    <property type="entry name" value="HisKA"/>
    <property type="match status" value="1"/>
</dbReference>
<feature type="compositionally biased region" description="Basic residues" evidence="8">
    <location>
        <begin position="682"/>
        <end position="693"/>
    </location>
</feature>
<feature type="signal peptide" evidence="10">
    <location>
        <begin position="1"/>
        <end position="18"/>
    </location>
</feature>
<dbReference type="InterPro" id="IPR036890">
    <property type="entry name" value="HATPase_C_sf"/>
</dbReference>
<feature type="domain" description="Response regulatory" evidence="12">
    <location>
        <begin position="938"/>
        <end position="1069"/>
    </location>
</feature>
<keyword evidence="4 7" id="KW-0597">Phosphoprotein</keyword>
<dbReference type="PANTHER" id="PTHR43719:SF75">
    <property type="entry name" value="HISTIDINE KINASE CKI1"/>
    <property type="match status" value="1"/>
</dbReference>
<comment type="catalytic activity">
    <reaction evidence="1">
        <text>ATP + protein L-histidine = ADP + protein N-phospho-L-histidine.</text>
        <dbReference type="EC" id="2.7.13.3"/>
    </reaction>
</comment>
<evidence type="ECO:0000256" key="8">
    <source>
        <dbReference type="SAM" id="MobiDB-lite"/>
    </source>
</evidence>
<evidence type="ECO:0000256" key="9">
    <source>
        <dbReference type="SAM" id="Phobius"/>
    </source>
</evidence>
<gene>
    <name evidence="13" type="ORF">FSB_LOCUS54475</name>
</gene>
<dbReference type="SMART" id="SM00448">
    <property type="entry name" value="REC"/>
    <property type="match status" value="1"/>
</dbReference>
<dbReference type="Pfam" id="PF02518">
    <property type="entry name" value="HATPase_c"/>
    <property type="match status" value="1"/>
</dbReference>
<dbReference type="SUPFAM" id="SSF55874">
    <property type="entry name" value="ATPase domain of HSP90 chaperone/DNA topoisomerase II/histidine kinase"/>
    <property type="match status" value="1"/>
</dbReference>
<evidence type="ECO:0000256" key="7">
    <source>
        <dbReference type="PROSITE-ProRule" id="PRU00169"/>
    </source>
</evidence>
<dbReference type="PROSITE" id="PS50109">
    <property type="entry name" value="HIS_KIN"/>
    <property type="match status" value="1"/>
</dbReference>
<dbReference type="GO" id="GO:0000155">
    <property type="term" value="F:phosphorelay sensor kinase activity"/>
    <property type="evidence" value="ECO:0007669"/>
    <property type="project" value="InterPro"/>
</dbReference>
<feature type="region of interest" description="Disordered" evidence="8">
    <location>
        <begin position="666"/>
        <end position="711"/>
    </location>
</feature>
<dbReference type="InterPro" id="IPR003661">
    <property type="entry name" value="HisK_dim/P_dom"/>
</dbReference>
<organism evidence="13">
    <name type="scientific">Fagus sylvatica</name>
    <name type="common">Beechnut</name>
    <dbReference type="NCBI Taxonomy" id="28930"/>
    <lineage>
        <taxon>Eukaryota</taxon>
        <taxon>Viridiplantae</taxon>
        <taxon>Streptophyta</taxon>
        <taxon>Embryophyta</taxon>
        <taxon>Tracheophyta</taxon>
        <taxon>Spermatophyta</taxon>
        <taxon>Magnoliopsida</taxon>
        <taxon>eudicotyledons</taxon>
        <taxon>Gunneridae</taxon>
        <taxon>Pentapetalae</taxon>
        <taxon>rosids</taxon>
        <taxon>fabids</taxon>
        <taxon>Fagales</taxon>
        <taxon>Fagaceae</taxon>
        <taxon>Fagus</taxon>
    </lineage>
</organism>
<dbReference type="Gene3D" id="1.10.287.130">
    <property type="match status" value="1"/>
</dbReference>
<sequence length="1071" mass="117927">MAFAVMVLPSALIPCWYASNNRVEHLVKSNSLDFHSKLQSDIQNTTKFLHPMNSSANNVAKVLSLSLNGTKPSFSEIETKVAPIMFQAWSTIPYLSEISYIGLEGLFFSYYTDQNLTLAVYSNSSIRKNNNCYMQHVNHETGELYGKSIERPPLNLVNTSWFQAALNSTHGYASVESGWNNSQDLILLSSATIDGEGVISLGFPVKALTAYFTGIDRQGGSLYLATTDGKVLVQGLQNTRMVLTGNVVSFQLLKPNGEQIGIGNISCNLKDGASRASILNIQETEYMFYCSSLNIMGVQSVYVLAFPQKGLVSLVHKNRKVSLVLLIVIITTMVVSFLSFGFIFVRAAKREMHLCAALIKQMEATQQAERKSMNKSLAFASASHDVRASLAGLTGLIEMCFDEAAPGSELETNLRQMNTCAKDLLGILNSILDTSKIEAGKMQLDEEEFDLAQLLEDVVDLYHPVAIKKGVDVVLDPYDGSAIKFSQVKGDRGKLKQILCNLLSNAVKFTFEGHVTVRAWVRKPSLQNSIIASNQNGLMKHLQCLFHKTNGAYNDLEAMNATQQDPNAMEFVFEVDDTGKGIPKEKQNSVFENYVQVKETALGQGGTGLGLGIVQSLVRLMHGDIRIVDKEIGEKGTCFRFNVILSICENISYDNAKTEDLEMTVSTSTPEMAISTPSPGLIKHKQNHSRHSSTGKSDLNSPSDYSSRSASNNSIVAEKDVPLSTLDGSDYILSIFKRTTPKCASSFILIVIDASAGPFLELYKIVAEFKRGIHNTICKVVWLDKAMMRNINLQSIEEDLIDPNDVIISKPFHGSRLYEVVRLLPEFGGTLQGNLGQLRGESMFQARKVPGDPGSSRSQSYIGNSPIHGYSTQRVLELQDHGSSIESPKKKILSTTQTPSHVGFKPRSPLSHGNPPQEKEIQECGNPSNDEKPLSGKKILVAEDNVVLRKLTVANLLKLGATTEICENGQEALELVCKGLSDQRKFGASEILPYDYILMDCEMPIMNGFEATKQIRKMEKHYGVHIPIMALTAHTSGGEANMTIEAGMDVHLSKPLKKEHLLEAIRYIEIK</sequence>
<dbReference type="EC" id="2.7.13.3" evidence="3"/>
<feature type="domain" description="Histidine kinase" evidence="11">
    <location>
        <begin position="381"/>
        <end position="647"/>
    </location>
</feature>
<feature type="transmembrane region" description="Helical" evidence="9">
    <location>
        <begin position="286"/>
        <end position="304"/>
    </location>
</feature>
<name>A0A2N9IR50_FAGSY</name>
<evidence type="ECO:0000256" key="5">
    <source>
        <dbReference type="ARBA" id="ARBA00022824"/>
    </source>
</evidence>
<evidence type="ECO:0000256" key="1">
    <source>
        <dbReference type="ARBA" id="ARBA00000085"/>
    </source>
</evidence>
<keyword evidence="9" id="KW-1133">Transmembrane helix</keyword>
<reference evidence="13" key="1">
    <citation type="submission" date="2018-02" db="EMBL/GenBank/DDBJ databases">
        <authorList>
            <person name="Cohen D.B."/>
            <person name="Kent A.D."/>
        </authorList>
    </citation>
    <scope>NUCLEOTIDE SEQUENCE</scope>
</reference>
<dbReference type="GO" id="GO:0005789">
    <property type="term" value="C:endoplasmic reticulum membrane"/>
    <property type="evidence" value="ECO:0007669"/>
    <property type="project" value="UniProtKB-SubCell"/>
</dbReference>
<feature type="transmembrane region" description="Helical" evidence="9">
    <location>
        <begin position="324"/>
        <end position="345"/>
    </location>
</feature>
<dbReference type="PROSITE" id="PS50110">
    <property type="entry name" value="RESPONSE_REGULATORY"/>
    <property type="match status" value="1"/>
</dbReference>
<dbReference type="AlphaFoldDB" id="A0A2N9IR50"/>
<dbReference type="EMBL" id="OIVN01006160">
    <property type="protein sequence ID" value="SPD26593.1"/>
    <property type="molecule type" value="Genomic_DNA"/>
</dbReference>